<proteinExistence type="predicted"/>
<protein>
    <submittedName>
        <fullName evidence="2">von Willebrand factor type A domain-containing protein</fullName>
    </submittedName>
</protein>
<dbReference type="Pfam" id="PF00092">
    <property type="entry name" value="VWA"/>
    <property type="match status" value="1"/>
</dbReference>
<gene>
    <name evidence="2" type="ORF">SAMN05660649_01091</name>
</gene>
<sequence length="979" mass="113242">MTQREYKKQIDNLLTLHICSCDETKKIFDKVNDALRDSKNIKAADIFKDAVETVIQTKDPSFLRVWLNKTYEIMGIPWETLWNWLNYSPAMQGVLENNAFMLWAQFCAALSRYNLNTCNWVIKNSCEIFKKVNKQKKLMLINMCLELNMENWLASVEFFKTLPIINRFLSDKEITDWFNEGLFLAKVDTRLGEAYFKAGSLWSSISFSIFADWMNCGKKLSFNDKGLAIAYFDATPSLIQNMGEHNFKRMLKIWPAWMGKIYSIDLDIAICFIKSSCQVIPKIKIDGLVIWADIVLNISNNSKKAAKALVNSSELAFEELNVHEYANWYRHVLEEFSNEETRFCENVALQTRESKRFLISFRQGISLEDVTKSLTYYATAFFNKEIIIKPAALLPKQLTEQSVNYATGDGKRIYLPRFLSVYPTVEDNIKLYKSFLIHEIAHILEGTYEITDDEITYIANAFNILKSKNIAGLYDYFKMFDNYDLIKDLFEYIEDARVEMALQKRYPGIEKELDCTGMPDLLDLEGSDLLASSLKTIIDLSVNKLNKIKDNNNYYVRTFSTIINKDASVKDSLILATKWYLYIKNKIGNINLYKPCHYVLHRGKLCPELIAASKEVESEYSWSGLLSNDNYSGTKALSDLNAAKKNQLISHLKDLIKKLLQEESESYKAIEYYDEWDCTLLGYKPDWTRVLEIELRPSSAYFVRDTLSTYYGLVSSLKRYFALLRPDRFRRYRRQEDGDQEDLDAIVETWIDKKRGVASPGGFYIRRDKRVRDVAVAFLVDLSDSTDQRLESGKTILDVEKESVVIMAEALEILGDKYAIYGFNSEGRERVNFYIVKEFNESYNTEVKQRFGGFRSGGQTRLGAAVRHAIRKLEKIEASVRLLILLSDGRPYDEGYRAEFDTNDLKAWIQHDELLYAQEDSRVAISEARMKLITPFCITVDSKGKEYLEKIIGSIGYIVIDNIELLPVKLPELYKKLTV</sequence>
<dbReference type="InterPro" id="IPR036465">
    <property type="entry name" value="vWFA_dom_sf"/>
</dbReference>
<evidence type="ECO:0000313" key="2">
    <source>
        <dbReference type="EMBL" id="SFG23879.1"/>
    </source>
</evidence>
<feature type="domain" description="VWFA" evidence="1">
    <location>
        <begin position="775"/>
        <end position="977"/>
    </location>
</feature>
<dbReference type="AlphaFoldDB" id="A0A1I2Q927"/>
<dbReference type="PANTHER" id="PTHR41248">
    <property type="entry name" value="NORD PROTEIN"/>
    <property type="match status" value="1"/>
</dbReference>
<dbReference type="CDD" id="cd01454">
    <property type="entry name" value="vWA_norD_type"/>
    <property type="match status" value="1"/>
</dbReference>
<dbReference type="Proteomes" id="UP000199337">
    <property type="component" value="Unassembled WGS sequence"/>
</dbReference>
<dbReference type="Gene3D" id="3.40.50.410">
    <property type="entry name" value="von Willebrand factor, type A domain"/>
    <property type="match status" value="1"/>
</dbReference>
<organism evidence="2 3">
    <name type="scientific">Desulfotruncus arcticus DSM 17038</name>
    <dbReference type="NCBI Taxonomy" id="1121424"/>
    <lineage>
        <taxon>Bacteria</taxon>
        <taxon>Bacillati</taxon>
        <taxon>Bacillota</taxon>
        <taxon>Clostridia</taxon>
        <taxon>Eubacteriales</taxon>
        <taxon>Desulfallaceae</taxon>
        <taxon>Desulfotruncus</taxon>
    </lineage>
</organism>
<dbReference type="STRING" id="341036.SAMN05660649_01091"/>
<reference evidence="3" key="1">
    <citation type="submission" date="2016-10" db="EMBL/GenBank/DDBJ databases">
        <authorList>
            <person name="Varghese N."/>
            <person name="Submissions S."/>
        </authorList>
    </citation>
    <scope>NUCLEOTIDE SEQUENCE [LARGE SCALE GENOMIC DNA]</scope>
    <source>
        <strain evidence="3">DSM 17038</strain>
    </source>
</reference>
<dbReference type="InterPro" id="IPR051928">
    <property type="entry name" value="NorD/CobT"/>
</dbReference>
<accession>A0A1I2Q927</accession>
<dbReference type="EMBL" id="FOOX01000003">
    <property type="protein sequence ID" value="SFG23879.1"/>
    <property type="molecule type" value="Genomic_DNA"/>
</dbReference>
<dbReference type="InterPro" id="IPR002035">
    <property type="entry name" value="VWF_A"/>
</dbReference>
<evidence type="ECO:0000313" key="3">
    <source>
        <dbReference type="Proteomes" id="UP000199337"/>
    </source>
</evidence>
<dbReference type="SMART" id="SM00327">
    <property type="entry name" value="VWA"/>
    <property type="match status" value="1"/>
</dbReference>
<name>A0A1I2Q927_9FIRM</name>
<dbReference type="PANTHER" id="PTHR41248:SF1">
    <property type="entry name" value="NORD PROTEIN"/>
    <property type="match status" value="1"/>
</dbReference>
<evidence type="ECO:0000259" key="1">
    <source>
        <dbReference type="PROSITE" id="PS50234"/>
    </source>
</evidence>
<dbReference type="SUPFAM" id="SSF53300">
    <property type="entry name" value="vWA-like"/>
    <property type="match status" value="1"/>
</dbReference>
<dbReference type="OrthoDB" id="9808317at2"/>
<dbReference type="RefSeq" id="WP_092469479.1">
    <property type="nucleotide sequence ID" value="NZ_FOOX01000003.1"/>
</dbReference>
<keyword evidence="3" id="KW-1185">Reference proteome</keyword>
<dbReference type="PROSITE" id="PS50234">
    <property type="entry name" value="VWFA"/>
    <property type="match status" value="1"/>
</dbReference>